<name>A0A6N8FGY8_9BACI</name>
<protein>
    <recommendedName>
        <fullName evidence="3">Post-transcriptional regulator</fullName>
    </recommendedName>
</protein>
<organism evidence="1 2">
    <name type="scientific">Ornithinibacillus caprae</name>
    <dbReference type="NCBI Taxonomy" id="2678566"/>
    <lineage>
        <taxon>Bacteria</taxon>
        <taxon>Bacillati</taxon>
        <taxon>Bacillota</taxon>
        <taxon>Bacilli</taxon>
        <taxon>Bacillales</taxon>
        <taxon>Bacillaceae</taxon>
        <taxon>Ornithinibacillus</taxon>
    </lineage>
</organism>
<dbReference type="RefSeq" id="WP_155666301.1">
    <property type="nucleotide sequence ID" value="NZ_WOCA01000001.1"/>
</dbReference>
<comment type="caution">
    <text evidence="1">The sequence shown here is derived from an EMBL/GenBank/DDBJ whole genome shotgun (WGS) entry which is preliminary data.</text>
</comment>
<dbReference type="InterPro" id="IPR025716">
    <property type="entry name" value="Post-transcriptional_regulator"/>
</dbReference>
<dbReference type="AlphaFoldDB" id="A0A6N8FGY8"/>
<accession>A0A6N8FGY8</accession>
<reference evidence="1 2" key="1">
    <citation type="submission" date="2019-11" db="EMBL/GenBank/DDBJ databases">
        <authorList>
            <person name="Li X."/>
        </authorList>
    </citation>
    <scope>NUCLEOTIDE SEQUENCE [LARGE SCALE GENOMIC DNA]</scope>
    <source>
        <strain evidence="1 2">L9</strain>
    </source>
</reference>
<sequence length="98" mass="11228">MELVKSVEEWKSLLYPVLESKALEFQMMGYSKATNEDIWDCLVKKVWKGNPSKRIHEVVQDVLHLGSNIYMSYITVNAYQDDDLMASIAALTKGENNN</sequence>
<keyword evidence="2" id="KW-1185">Reference proteome</keyword>
<evidence type="ECO:0000313" key="2">
    <source>
        <dbReference type="Proteomes" id="UP000469125"/>
    </source>
</evidence>
<proteinExistence type="predicted"/>
<dbReference type="Proteomes" id="UP000469125">
    <property type="component" value="Unassembled WGS sequence"/>
</dbReference>
<evidence type="ECO:0000313" key="1">
    <source>
        <dbReference type="EMBL" id="MUK86999.1"/>
    </source>
</evidence>
<evidence type="ECO:0008006" key="3">
    <source>
        <dbReference type="Google" id="ProtNLM"/>
    </source>
</evidence>
<dbReference type="EMBL" id="WOCA01000001">
    <property type="protein sequence ID" value="MUK86999.1"/>
    <property type="molecule type" value="Genomic_DNA"/>
</dbReference>
<gene>
    <name evidence="1" type="ORF">GMD78_01100</name>
</gene>
<dbReference type="Pfam" id="PF13797">
    <property type="entry name" value="Post_transc_reg"/>
    <property type="match status" value="1"/>
</dbReference>